<evidence type="ECO:0000313" key="2">
    <source>
        <dbReference type="EMBL" id="PDP45136.1"/>
    </source>
</evidence>
<keyword evidence="1" id="KW-0479">Metal-binding</keyword>
<dbReference type="RefSeq" id="WP_014225123.1">
    <property type="nucleotide sequence ID" value="NZ_CALHNL010000039.1"/>
</dbReference>
<proteinExistence type="predicted"/>
<dbReference type="InterPro" id="IPR013785">
    <property type="entry name" value="Aldolase_TIM"/>
</dbReference>
<reference evidence="2 5" key="2">
    <citation type="submission" date="2017-09" db="EMBL/GenBank/DDBJ databases">
        <title>Phase variable restriction modification systems are present in the genome sequences of periodontal pathogens Prevotella intermedia, Tannerella forsythia and Porphyromonas gingivalis.</title>
        <authorList>
            <person name="Haigh R.D."/>
            <person name="Crawford L."/>
            <person name="Ralph J."/>
            <person name="Wanford J."/>
            <person name="Vartoukian S.R."/>
            <person name="Hijazib K."/>
            <person name="Wade W."/>
            <person name="Oggioni M.R."/>
        </authorList>
    </citation>
    <scope>NUCLEOTIDE SEQUENCE [LARGE SCALE GENOMIC DNA]</scope>
    <source>
        <strain evidence="2 5">WW11663</strain>
    </source>
</reference>
<dbReference type="GO" id="GO:0016853">
    <property type="term" value="F:isomerase activity"/>
    <property type="evidence" value="ECO:0007669"/>
    <property type="project" value="UniProtKB-KW"/>
</dbReference>
<dbReference type="PANTHER" id="PTHR30538:SF1">
    <property type="entry name" value="L-LYSINE 2,3-AMINOMUTASE"/>
    <property type="match status" value="1"/>
</dbReference>
<evidence type="ECO:0000256" key="1">
    <source>
        <dbReference type="ARBA" id="ARBA00022485"/>
    </source>
</evidence>
<dbReference type="PANTHER" id="PTHR30538">
    <property type="entry name" value="LYSINE 2,3-AMINOMUTASE-RELATED"/>
    <property type="match status" value="1"/>
</dbReference>
<dbReference type="GO" id="GO:0051539">
    <property type="term" value="F:4 iron, 4 sulfur cluster binding"/>
    <property type="evidence" value="ECO:0007669"/>
    <property type="project" value="UniProtKB-KW"/>
</dbReference>
<dbReference type="OrthoDB" id="9768064at2"/>
<evidence type="ECO:0000313" key="3">
    <source>
        <dbReference type="EMBL" id="SCQ21918.1"/>
    </source>
</evidence>
<dbReference type="AlphaFoldDB" id="A0A1D3URK6"/>
<dbReference type="InterPro" id="IPR003739">
    <property type="entry name" value="Lys_aminomutase/Glu_NH3_mut"/>
</dbReference>
<dbReference type="EC" id="5.4.3.9" evidence="3"/>
<reference evidence="3 4" key="1">
    <citation type="submission" date="2016-09" db="EMBL/GenBank/DDBJ databases">
        <authorList>
            <person name="Capua I."/>
            <person name="De Benedictis P."/>
            <person name="Joannis T."/>
            <person name="Lombin L.H."/>
            <person name="Cattoli G."/>
        </authorList>
    </citation>
    <scope>NUCLEOTIDE SEQUENCE [LARGE SCALE GENOMIC DNA]</scope>
    <source>
        <strain evidence="3 4">UB20</strain>
    </source>
</reference>
<dbReference type="Proteomes" id="UP000219259">
    <property type="component" value="Unassembled WGS sequence"/>
</dbReference>
<keyword evidence="3" id="KW-0413">Isomerase</keyword>
<keyword evidence="1" id="KW-0004">4Fe-4S</keyword>
<accession>A0A1D3URK6</accession>
<dbReference type="EMBL" id="FMMM01000055">
    <property type="protein sequence ID" value="SCQ21918.1"/>
    <property type="molecule type" value="Genomic_DNA"/>
</dbReference>
<dbReference type="Gene3D" id="3.20.20.70">
    <property type="entry name" value="Aldolase class I"/>
    <property type="match status" value="1"/>
</dbReference>
<organism evidence="3 4">
    <name type="scientific">Tannerella forsythia</name>
    <name type="common">Bacteroides forsythus</name>
    <dbReference type="NCBI Taxonomy" id="28112"/>
    <lineage>
        <taxon>Bacteria</taxon>
        <taxon>Pseudomonadati</taxon>
        <taxon>Bacteroidota</taxon>
        <taxon>Bacteroidia</taxon>
        <taxon>Bacteroidales</taxon>
        <taxon>Tannerellaceae</taxon>
        <taxon>Tannerella</taxon>
    </lineage>
</organism>
<dbReference type="OMA" id="CQRMYDF"/>
<keyword evidence="1" id="KW-0408">Iron</keyword>
<name>A0A1D3URK6_TANFO</name>
<dbReference type="Proteomes" id="UP000182057">
    <property type="component" value="Unassembled WGS sequence"/>
</dbReference>
<protein>
    <submittedName>
        <fullName evidence="3">Glutamate 2,3-aminomutase</fullName>
        <ecNumber evidence="3">5.4.3.9</ecNumber>
    </submittedName>
    <submittedName>
        <fullName evidence="2">KamA family protein</fullName>
    </submittedName>
</protein>
<evidence type="ECO:0000313" key="4">
    <source>
        <dbReference type="Proteomes" id="UP000182057"/>
    </source>
</evidence>
<gene>
    <name evidence="3" type="primary">eam</name>
    <name evidence="2" type="ORF">CLI86_00420</name>
    <name evidence="3" type="ORF">TFUB20_01535</name>
</gene>
<evidence type="ECO:0000313" key="5">
    <source>
        <dbReference type="Proteomes" id="UP000219259"/>
    </source>
</evidence>
<dbReference type="GeneID" id="34758923"/>
<keyword evidence="1" id="KW-0411">Iron-sulfur</keyword>
<sequence>MKHKYCLSPHQDIRSRFEHDLPHIVALASSSRDETEFKQRLNKLLLSGNFHPDGVRNIARLIAYDGKTIFELSTESEIKLKTLSLLRQFLAGRLHDDHDVSVDFLTDLYHQFMRLHAPERSTPSPTQVLQWMKRWPSGLSKDVRTIRRENKERIIEQLIHRIERRHSTSNRYVFPEGCSDKEKRCLMSTWWDDHRFHLTFAVKNADELNRMLGHTLSEETMQTYRKAREKGIPVFVTPYYLSLLNPTGRGYDDQTLRSYVLYSPELVDTYGKIRAWEKEDVIEVGKPNAAGWLLPDGHNIHRRYPEVAILIPDSMGRACGGLCASCQRMYDFQSERLNFNFEDLKPKESWEIRLRKLMKYFEEDTQLRDILITGGDALMSQNKTLRHILDAVYKMAINKRNANLKRPNGEKYAEMQRVRLGSRLPVYLPMRINDELLTILREFKAKASAVGIKQFVIQTHFQSPLEVTPEAREALRRILSTGWSITNQLVYNVAASRRGHTAKLRKTLNALGVLCYYTFSVKGFEENYAVFAPNSRSMQEQQEEKALGKLDRKTEAEFLSLLHNSNDRGDAIRHFCEARDLPFVATDRNVLNLPGIGKSMTFTLAGITPDGKRVLEFDHDHTRRHSPMIGRIGKVFIRENKSILQYMLQLHKMGEKPEHYADIWHFTEGKTESRFPLYDYPKSDLRTTPEYSHCVL</sequence>
<dbReference type="EMBL" id="NSLJ01000001">
    <property type="protein sequence ID" value="PDP45136.1"/>
    <property type="molecule type" value="Genomic_DNA"/>
</dbReference>